<dbReference type="Proteomes" id="UP001595814">
    <property type="component" value="Unassembled WGS sequence"/>
</dbReference>
<dbReference type="EMBL" id="JBHSAW010000008">
    <property type="protein sequence ID" value="MFC4096440.1"/>
    <property type="molecule type" value="Genomic_DNA"/>
</dbReference>
<gene>
    <name evidence="2" type="ORF">ACFOUT_11190</name>
</gene>
<evidence type="ECO:0000313" key="3">
    <source>
        <dbReference type="Proteomes" id="UP001595814"/>
    </source>
</evidence>
<reference evidence="3" key="1">
    <citation type="journal article" date="2019" name="Int. J. Syst. Evol. Microbiol.">
        <title>The Global Catalogue of Microorganisms (GCM) 10K type strain sequencing project: providing services to taxonomists for standard genome sequencing and annotation.</title>
        <authorList>
            <consortium name="The Broad Institute Genomics Platform"/>
            <consortium name="The Broad Institute Genome Sequencing Center for Infectious Disease"/>
            <person name="Wu L."/>
            <person name="Ma J."/>
        </authorList>
    </citation>
    <scope>NUCLEOTIDE SEQUENCE [LARGE SCALE GENOMIC DNA]</scope>
    <source>
        <strain evidence="3">CECT 7477</strain>
    </source>
</reference>
<sequence>MNSNKPLFAVFLFYVLLVTTTKNKRTTSQRPVLVQILKKLMKRIKPKFWKKFTFEFLSIFIAVILAFALNNWNDNRKDRKSEQKILTEIANGLQKDLEDVKVNKLGHENGIKSVDFFKKLLIQNDSISIDSVLINYFHLTRDFFSVQNRSGYETLKSKGLELIVNDSLRSKIISMYESEYEILRKFEEEYFETQFQENYFQEINRILVPNFEFDETKSLKKIILPLKISEIDEKLFLTYLWKIKANRKGVLNYYNLVEKKITDLNKEIQTELKR</sequence>
<accession>A0ABV8JTM6</accession>
<keyword evidence="1" id="KW-0472">Membrane</keyword>
<keyword evidence="3" id="KW-1185">Reference proteome</keyword>
<dbReference type="RefSeq" id="WP_225621328.1">
    <property type="nucleotide sequence ID" value="NZ_JACYFJ010000008.1"/>
</dbReference>
<evidence type="ECO:0000313" key="2">
    <source>
        <dbReference type="EMBL" id="MFC4096440.1"/>
    </source>
</evidence>
<organism evidence="2 3">
    <name type="scientific">Euzebyella saccharophila</name>
    <dbReference type="NCBI Taxonomy" id="679664"/>
    <lineage>
        <taxon>Bacteria</taxon>
        <taxon>Pseudomonadati</taxon>
        <taxon>Bacteroidota</taxon>
        <taxon>Flavobacteriia</taxon>
        <taxon>Flavobacteriales</taxon>
        <taxon>Flavobacteriaceae</taxon>
        <taxon>Euzebyella</taxon>
    </lineage>
</organism>
<name>A0ABV8JTM6_9FLAO</name>
<evidence type="ECO:0000256" key="1">
    <source>
        <dbReference type="SAM" id="Phobius"/>
    </source>
</evidence>
<comment type="caution">
    <text evidence="2">The sequence shown here is derived from an EMBL/GenBank/DDBJ whole genome shotgun (WGS) entry which is preliminary data.</text>
</comment>
<proteinExistence type="predicted"/>
<protein>
    <submittedName>
        <fullName evidence="2">Uncharacterized protein</fullName>
    </submittedName>
</protein>
<feature type="transmembrane region" description="Helical" evidence="1">
    <location>
        <begin position="52"/>
        <end position="72"/>
    </location>
</feature>
<keyword evidence="1" id="KW-1133">Transmembrane helix</keyword>
<keyword evidence="1" id="KW-0812">Transmembrane</keyword>